<evidence type="ECO:0000256" key="3">
    <source>
        <dbReference type="ARBA" id="ARBA00022448"/>
    </source>
</evidence>
<feature type="transmembrane region" description="Helical" evidence="12">
    <location>
        <begin position="307"/>
        <end position="331"/>
    </location>
</feature>
<comment type="function">
    <text evidence="12">Structural component of the gap junctions.</text>
</comment>
<dbReference type="GO" id="GO:0005886">
    <property type="term" value="C:plasma membrane"/>
    <property type="evidence" value="ECO:0007669"/>
    <property type="project" value="UniProtKB-SubCell"/>
</dbReference>
<dbReference type="GO" id="GO:0034220">
    <property type="term" value="P:monoatomic ion transmembrane transport"/>
    <property type="evidence" value="ECO:0007669"/>
    <property type="project" value="UniProtKB-KW"/>
</dbReference>
<feature type="transmembrane region" description="Helical" evidence="12">
    <location>
        <begin position="132"/>
        <end position="154"/>
    </location>
</feature>
<dbReference type="GO" id="GO:0007602">
    <property type="term" value="P:phototransduction"/>
    <property type="evidence" value="ECO:0007669"/>
    <property type="project" value="TreeGrafter"/>
</dbReference>
<feature type="transmembrane region" description="Helical" evidence="12">
    <location>
        <begin position="214"/>
        <end position="236"/>
    </location>
</feature>
<comment type="subcellular location">
    <subcellularLocation>
        <location evidence="1">Cell junction</location>
        <location evidence="1">Gap junction</location>
    </subcellularLocation>
    <subcellularLocation>
        <location evidence="2 12">Cell membrane</location>
        <topology evidence="2 12">Multi-pass membrane protein</topology>
    </subcellularLocation>
</comment>
<keyword evidence="5 12" id="KW-0812">Transmembrane</keyword>
<dbReference type="PANTHER" id="PTHR11893:SF38">
    <property type="entry name" value="INNEXIN INX7"/>
    <property type="match status" value="1"/>
</dbReference>
<evidence type="ECO:0000256" key="6">
    <source>
        <dbReference type="ARBA" id="ARBA00022868"/>
    </source>
</evidence>
<evidence type="ECO:0000256" key="10">
    <source>
        <dbReference type="ARBA" id="ARBA00023136"/>
    </source>
</evidence>
<keyword evidence="9 12" id="KW-0406">Ion transport</keyword>
<keyword evidence="6" id="KW-0303">Gap junction</keyword>
<evidence type="ECO:0000313" key="14">
    <source>
        <dbReference type="Proteomes" id="UP001153636"/>
    </source>
</evidence>
<keyword evidence="10 12" id="KW-0472">Membrane</keyword>
<proteinExistence type="inferred from homology"/>
<dbReference type="EMBL" id="OV651817">
    <property type="protein sequence ID" value="CAH1111010.1"/>
    <property type="molecule type" value="Genomic_DNA"/>
</dbReference>
<dbReference type="GO" id="GO:0005921">
    <property type="term" value="C:gap junction"/>
    <property type="evidence" value="ECO:0007669"/>
    <property type="project" value="UniProtKB-SubCell"/>
</dbReference>
<protein>
    <recommendedName>
        <fullName evidence="12">Innexin</fullName>
    </recommendedName>
</protein>
<evidence type="ECO:0000256" key="1">
    <source>
        <dbReference type="ARBA" id="ARBA00004610"/>
    </source>
</evidence>
<accession>A0A9P0D474</accession>
<keyword evidence="14" id="KW-1185">Reference proteome</keyword>
<dbReference type="PRINTS" id="PR01262">
    <property type="entry name" value="INNEXIN"/>
</dbReference>
<dbReference type="PANTHER" id="PTHR11893">
    <property type="entry name" value="INNEXIN"/>
    <property type="match status" value="1"/>
</dbReference>
<keyword evidence="11 12" id="KW-0407">Ion channel</keyword>
<evidence type="ECO:0000256" key="12">
    <source>
        <dbReference type="RuleBase" id="RU010713"/>
    </source>
</evidence>
<evidence type="ECO:0000256" key="7">
    <source>
        <dbReference type="ARBA" id="ARBA00022949"/>
    </source>
</evidence>
<dbReference type="AlphaFoldDB" id="A0A9P0D474"/>
<keyword evidence="7" id="KW-0965">Cell junction</keyword>
<dbReference type="GO" id="GO:0005243">
    <property type="term" value="F:gap junction channel activity"/>
    <property type="evidence" value="ECO:0007669"/>
    <property type="project" value="TreeGrafter"/>
</dbReference>
<keyword evidence="8 12" id="KW-1133">Transmembrane helix</keyword>
<keyword evidence="3 12" id="KW-0813">Transport</keyword>
<dbReference type="Proteomes" id="UP001153636">
    <property type="component" value="Chromosome 5"/>
</dbReference>
<dbReference type="InterPro" id="IPR000990">
    <property type="entry name" value="Innexin"/>
</dbReference>
<evidence type="ECO:0000256" key="8">
    <source>
        <dbReference type="ARBA" id="ARBA00022989"/>
    </source>
</evidence>
<keyword evidence="4" id="KW-1003">Cell membrane</keyword>
<sequence length="414" mass="47923">MSLVATFGSIKNNFKLKPQQYIIDNCVFRLHYKATVLFFLVASVLVTSRQYIGEHIRCISDKGVPEHVMNTFCFFTTTFTVPYVNTSKEALDKVEAEIKALDSKLLDTGNLAHPGVGPYGIDSDEPIVRHAYYQWVPFVLFFQGIMFYLTHLMWKKLEGGRLRFLVDGLRYAAFSFNEKEMKIGGNKIPSKSERVEKVNLVRKMFIDGIYINKYWSLKLMICEVINLLHILLQFHITDKFLGYRFNDLGSSVWQEGLDSSVDVLDEVFPKITKCTFHKYGPSGSIQFHDAMCVMALNIINDKIYTGLWFWFIFLFICTILGLIWRLLTFLLHARSRGFNRLVFAGSCPGRLNPWNALNVSNHYSYTDWLFLVYLSKNVDPLVFKEIFLGIAEDMEERKAMKQPLLEAEELNIFS</sequence>
<dbReference type="Pfam" id="PF00876">
    <property type="entry name" value="Innexin"/>
    <property type="match status" value="1"/>
</dbReference>
<gene>
    <name evidence="12" type="primary">inx</name>
    <name evidence="13" type="ORF">PSYICH_LOCUS11280</name>
</gene>
<evidence type="ECO:0000256" key="4">
    <source>
        <dbReference type="ARBA" id="ARBA00022475"/>
    </source>
</evidence>
<organism evidence="13 14">
    <name type="scientific">Psylliodes chrysocephalus</name>
    <dbReference type="NCBI Taxonomy" id="3402493"/>
    <lineage>
        <taxon>Eukaryota</taxon>
        <taxon>Metazoa</taxon>
        <taxon>Ecdysozoa</taxon>
        <taxon>Arthropoda</taxon>
        <taxon>Hexapoda</taxon>
        <taxon>Insecta</taxon>
        <taxon>Pterygota</taxon>
        <taxon>Neoptera</taxon>
        <taxon>Endopterygota</taxon>
        <taxon>Coleoptera</taxon>
        <taxon>Polyphaga</taxon>
        <taxon>Cucujiformia</taxon>
        <taxon>Chrysomeloidea</taxon>
        <taxon>Chrysomelidae</taxon>
        <taxon>Galerucinae</taxon>
        <taxon>Alticini</taxon>
        <taxon>Psylliodes</taxon>
    </lineage>
</organism>
<evidence type="ECO:0000313" key="13">
    <source>
        <dbReference type="EMBL" id="CAH1111010.1"/>
    </source>
</evidence>
<comment type="similarity">
    <text evidence="12">Belongs to the pannexin family.</text>
</comment>
<comment type="caution">
    <text evidence="12">Lacks conserved residue(s) required for the propagation of feature annotation.</text>
</comment>
<reference evidence="13" key="1">
    <citation type="submission" date="2022-01" db="EMBL/GenBank/DDBJ databases">
        <authorList>
            <person name="King R."/>
        </authorList>
    </citation>
    <scope>NUCLEOTIDE SEQUENCE</scope>
</reference>
<evidence type="ECO:0000256" key="5">
    <source>
        <dbReference type="ARBA" id="ARBA00022692"/>
    </source>
</evidence>
<evidence type="ECO:0000256" key="11">
    <source>
        <dbReference type="ARBA" id="ARBA00023303"/>
    </source>
</evidence>
<dbReference type="OrthoDB" id="5867527at2759"/>
<name>A0A9P0D474_9CUCU</name>
<dbReference type="PROSITE" id="PS51013">
    <property type="entry name" value="PANNEXIN"/>
    <property type="match status" value="1"/>
</dbReference>
<evidence type="ECO:0000256" key="9">
    <source>
        <dbReference type="ARBA" id="ARBA00023065"/>
    </source>
</evidence>
<evidence type="ECO:0000256" key="2">
    <source>
        <dbReference type="ARBA" id="ARBA00004651"/>
    </source>
</evidence>